<evidence type="ECO:0000313" key="3">
    <source>
        <dbReference type="EMBL" id="OHT16313.1"/>
    </source>
</evidence>
<dbReference type="AlphaFoldDB" id="A0A1J4KYH3"/>
<dbReference type="PROSITE" id="PS50004">
    <property type="entry name" value="C2"/>
    <property type="match status" value="2"/>
</dbReference>
<feature type="region of interest" description="Disordered" evidence="1">
    <location>
        <begin position="576"/>
        <end position="610"/>
    </location>
</feature>
<dbReference type="CDD" id="cd00030">
    <property type="entry name" value="C2"/>
    <property type="match status" value="2"/>
</dbReference>
<dbReference type="Proteomes" id="UP000179807">
    <property type="component" value="Unassembled WGS sequence"/>
</dbReference>
<dbReference type="SUPFAM" id="SSF49562">
    <property type="entry name" value="C2 domain (Calcium/lipid-binding domain, CaLB)"/>
    <property type="match status" value="2"/>
</dbReference>
<accession>A0A1J4KYH3</accession>
<evidence type="ECO:0000256" key="1">
    <source>
        <dbReference type="SAM" id="MobiDB-lite"/>
    </source>
</evidence>
<dbReference type="GO" id="GO:0008289">
    <property type="term" value="F:lipid binding"/>
    <property type="evidence" value="ECO:0007669"/>
    <property type="project" value="InterPro"/>
</dbReference>
<evidence type="ECO:0000313" key="4">
    <source>
        <dbReference type="Proteomes" id="UP000179807"/>
    </source>
</evidence>
<proteinExistence type="predicted"/>
<dbReference type="InterPro" id="IPR045050">
    <property type="entry name" value="Synaptotagmin_plant"/>
</dbReference>
<dbReference type="OrthoDB" id="270970at2759"/>
<feature type="domain" description="C2" evidence="2">
    <location>
        <begin position="173"/>
        <end position="298"/>
    </location>
</feature>
<dbReference type="EMBL" id="MLAK01000123">
    <property type="protein sequence ID" value="OHT16313.1"/>
    <property type="molecule type" value="Genomic_DNA"/>
</dbReference>
<reference evidence="3" key="1">
    <citation type="submission" date="2016-10" db="EMBL/GenBank/DDBJ databases">
        <authorList>
            <person name="Benchimol M."/>
            <person name="Almeida L.G."/>
            <person name="Vasconcelos A.T."/>
            <person name="Perreira-Neves A."/>
            <person name="Rosa I.A."/>
            <person name="Tasca T."/>
            <person name="Bogo M.R."/>
            <person name="de Souza W."/>
        </authorList>
    </citation>
    <scope>NUCLEOTIDE SEQUENCE [LARGE SCALE GENOMIC DNA]</scope>
    <source>
        <strain evidence="3">K</strain>
    </source>
</reference>
<dbReference type="VEuPathDB" id="TrichDB:TRFO_13329"/>
<protein>
    <recommendedName>
        <fullName evidence="2">C2 domain-containing protein</fullName>
    </recommendedName>
</protein>
<dbReference type="InterPro" id="IPR000008">
    <property type="entry name" value="C2_dom"/>
</dbReference>
<comment type="caution">
    <text evidence="3">The sequence shown here is derived from an EMBL/GenBank/DDBJ whole genome shotgun (WGS) entry which is preliminary data.</text>
</comment>
<evidence type="ECO:0000259" key="2">
    <source>
        <dbReference type="PROSITE" id="PS50004"/>
    </source>
</evidence>
<name>A0A1J4KYH3_9EUKA</name>
<keyword evidence="4" id="KW-1185">Reference proteome</keyword>
<gene>
    <name evidence="3" type="ORF">TRFO_13329</name>
</gene>
<dbReference type="PANTHER" id="PTHR10774">
    <property type="entry name" value="EXTENDED SYNAPTOTAGMIN-RELATED"/>
    <property type="match status" value="1"/>
</dbReference>
<dbReference type="SMART" id="SM00239">
    <property type="entry name" value="C2"/>
    <property type="match status" value="3"/>
</dbReference>
<dbReference type="GO" id="GO:0005783">
    <property type="term" value="C:endoplasmic reticulum"/>
    <property type="evidence" value="ECO:0007669"/>
    <property type="project" value="TreeGrafter"/>
</dbReference>
<dbReference type="PANTHER" id="PTHR10774:SF190">
    <property type="entry name" value="C2 CALCIUM_LIPID-BINDING ENDONUCLEASE_EXONUCLEASE_PHOSPHATASE-RELATED"/>
    <property type="match status" value="1"/>
</dbReference>
<dbReference type="RefSeq" id="XP_068369449.1">
    <property type="nucleotide sequence ID" value="XM_068497185.1"/>
</dbReference>
<dbReference type="InterPro" id="IPR035892">
    <property type="entry name" value="C2_domain_sf"/>
</dbReference>
<dbReference type="GeneID" id="94831889"/>
<dbReference type="Pfam" id="PF00168">
    <property type="entry name" value="C2"/>
    <property type="match status" value="2"/>
</dbReference>
<sequence>MSKMDQSNSKSILNPLTNQVKIAKPKKKKELPNYMNSYKVNIRNISVRKIAPSKSSDTHPYVVFRLKGGQQFSMTQAHDHGVNARYDEIISLDGPCVGSDMLCFEVYNRRGDQNIEKDECLGVQKISISSLELGVVKSYFIKLFKTIDGSSKKDRSTRAGSGGIINFEMQIADMGSVQFVPKPWNVNVFYRLWLHIDSCKNVPLTKGEPSNPFLVTKINPCLNVQRHTTPVSFESMNPIYNTLQCFLVDDYMHQTIKVSLMNYENDGSVTKMSSLVFPTKLATPGKIFQSQMIFNLEHADKNCIFIFRLQLLEKDQIPFDGLVSMKHQKLMMKMRVYELKNLPDQYKDKKVKCVVSCGQAQKRTQLLNYTDPAIFDHDLALYHILQNMPMHIKVICENKIIDQVDIQLKQYFLNTLVEPKGYRLENLESGEVKFDFILLPDDEDHVDEEEDENEAYEVSNVPAPVKPKNDEPVSLVKQLLEKVKQERMNLLKEQGKLGQQQSAIETTNKDSTVVKKTVIKRKMVDGKMVETVEEDNSNHEQINKTLELLASQATAEPTPGAKAKIVKRKIVVEETEDEFGDDSSKREKSPSKSSIIERTSSTNNVPSERVSTKKTIIRRKIVNGKVVETVEEVEDGSTNGTIPSKRNIVERSNSSDITQPIERVSTKKTIIRKKIVNGKLVEEAVDVEDTDSSLQRNNSKGTVVEKTTTTQQQPIERVSSKKTIIKKIVNGKLVEQSENIEDVNTKLEKSSKEVVVKAEEIEPSPEIVERAVTIDETEETIKSSEKLEIKNDDHDHDKCVFSWESNNSDYSTSFTGYSNCDCESLDTDISTSSENFHKHRHEVECKDDNYVVKPACQQQVSGILTKAENIPSLGDQVSALIQLRGKGGPKHFKFTTEEIIEATSKPVFNTKVNFERVKKGDSIEVIIFNKEIPVAYASIECKTLKTAENESYSIMLERPPKYIYFGKELDKIESFGTLSLILSSSVQFIDPFDNTM</sequence>
<dbReference type="Gene3D" id="2.60.40.150">
    <property type="entry name" value="C2 domain"/>
    <property type="match status" value="2"/>
</dbReference>
<organism evidence="3 4">
    <name type="scientific">Tritrichomonas foetus</name>
    <dbReference type="NCBI Taxonomy" id="1144522"/>
    <lineage>
        <taxon>Eukaryota</taxon>
        <taxon>Metamonada</taxon>
        <taxon>Parabasalia</taxon>
        <taxon>Tritrichomonadida</taxon>
        <taxon>Tritrichomonadidae</taxon>
        <taxon>Tritrichomonas</taxon>
    </lineage>
</organism>
<feature type="domain" description="C2" evidence="2">
    <location>
        <begin position="21"/>
        <end position="143"/>
    </location>
</feature>